<keyword evidence="7" id="KW-0520">NAD</keyword>
<dbReference type="AlphaFoldDB" id="A0A7W3P5U2"/>
<feature type="domain" description="NAD-dependent epimerase/dehydratase" evidence="14">
    <location>
        <begin position="10"/>
        <end position="244"/>
    </location>
</feature>
<dbReference type="EMBL" id="JACGWT010000003">
    <property type="protein sequence ID" value="MBA8794247.1"/>
    <property type="molecule type" value="Genomic_DNA"/>
</dbReference>
<dbReference type="InterPro" id="IPR044516">
    <property type="entry name" value="UXS-like"/>
</dbReference>
<keyword evidence="6" id="KW-1133">Transmembrane helix</keyword>
<proteinExistence type="predicted"/>
<evidence type="ECO:0000256" key="5">
    <source>
        <dbReference type="ARBA" id="ARBA00022968"/>
    </source>
</evidence>
<dbReference type="InterPro" id="IPR001509">
    <property type="entry name" value="Epimerase_deHydtase"/>
</dbReference>
<dbReference type="PANTHER" id="PTHR43078:SF6">
    <property type="entry name" value="UDP-GLUCURONIC ACID DECARBOXYLASE 1"/>
    <property type="match status" value="1"/>
</dbReference>
<keyword evidence="16" id="KW-1185">Reference proteome</keyword>
<organism evidence="15 16">
    <name type="scientific">Microlunatus kandeliicorticis</name>
    <dbReference type="NCBI Taxonomy" id="1759536"/>
    <lineage>
        <taxon>Bacteria</taxon>
        <taxon>Bacillati</taxon>
        <taxon>Actinomycetota</taxon>
        <taxon>Actinomycetes</taxon>
        <taxon>Propionibacteriales</taxon>
        <taxon>Propionibacteriaceae</taxon>
        <taxon>Microlunatus</taxon>
    </lineage>
</organism>
<comment type="subcellular location">
    <subcellularLocation>
        <location evidence="2">Golgi apparatus membrane</location>
        <topology evidence="2">Single-pass type II membrane protein</topology>
    </subcellularLocation>
    <subcellularLocation>
        <location evidence="12">Golgi apparatus</location>
        <location evidence="12">Golgi stack membrane</location>
    </subcellularLocation>
</comment>
<dbReference type="SUPFAM" id="SSF51735">
    <property type="entry name" value="NAD(P)-binding Rossmann-fold domains"/>
    <property type="match status" value="1"/>
</dbReference>
<dbReference type="UniPathway" id="UPA00796">
    <property type="reaction ID" value="UER00771"/>
</dbReference>
<keyword evidence="8" id="KW-0333">Golgi apparatus</keyword>
<keyword evidence="9" id="KW-0472">Membrane</keyword>
<sequence length="325" mass="35326">MTDAGRARSLVTGGGGFIGAHLVRALLARGERVTVLDDFSTGDRANLGDLRHHPRLSVVEGDVCDVRIPAADRIYHLACPASPVWYQRDPIRTLRTCTVGTLAVLESARSTGATVLLSSTSEVYGDPAVHPQPEDYWGHVNPVGPRACYDEGKRAAEALCFSYHRQHGTAIKVARIFNTYGPGMRADDGRVISNFVVRALAGRALELAGDGSQTRSFCYVDDLVDGLIRLMDSPDEVTGPVNLGNPEEYTIAQLADRVLDLVGGPSRIVHVPLPTDDPARRRPDISTARRVLGWVPHTALDDGLPRTVDHFRRQDPSTRQAKRAG</sequence>
<comment type="cofactor">
    <cofactor evidence="1">
        <name>NAD(+)</name>
        <dbReference type="ChEBI" id="CHEBI:57540"/>
    </cofactor>
</comment>
<evidence type="ECO:0000256" key="9">
    <source>
        <dbReference type="ARBA" id="ARBA00023136"/>
    </source>
</evidence>
<feature type="region of interest" description="Disordered" evidence="13">
    <location>
        <begin position="305"/>
        <end position="325"/>
    </location>
</feature>
<dbReference type="GO" id="GO:0033320">
    <property type="term" value="P:UDP-D-xylose biosynthetic process"/>
    <property type="evidence" value="ECO:0007669"/>
    <property type="project" value="UniProtKB-UniPathway"/>
</dbReference>
<keyword evidence="11 15" id="KW-0456">Lyase</keyword>
<keyword evidence="4" id="KW-0210">Decarboxylase</keyword>
<dbReference type="Gene3D" id="3.40.50.720">
    <property type="entry name" value="NAD(P)-binding Rossmann-like Domain"/>
    <property type="match status" value="1"/>
</dbReference>
<evidence type="ECO:0000313" key="15">
    <source>
        <dbReference type="EMBL" id="MBA8794247.1"/>
    </source>
</evidence>
<gene>
    <name evidence="15" type="ORF">FHX74_001866</name>
</gene>
<keyword evidence="3" id="KW-0812">Transmembrane</keyword>
<dbReference type="RefSeq" id="WP_182559861.1">
    <property type="nucleotide sequence ID" value="NZ_JACGWT010000003.1"/>
</dbReference>
<dbReference type="Proteomes" id="UP000523079">
    <property type="component" value="Unassembled WGS sequence"/>
</dbReference>
<dbReference type="GO" id="GO:0042732">
    <property type="term" value="P:D-xylose metabolic process"/>
    <property type="evidence" value="ECO:0007669"/>
    <property type="project" value="InterPro"/>
</dbReference>
<dbReference type="GO" id="GO:0070403">
    <property type="term" value="F:NAD+ binding"/>
    <property type="evidence" value="ECO:0007669"/>
    <property type="project" value="InterPro"/>
</dbReference>
<evidence type="ECO:0000259" key="14">
    <source>
        <dbReference type="Pfam" id="PF01370"/>
    </source>
</evidence>
<dbReference type="FunFam" id="3.40.50.720:FF:000065">
    <property type="entry name" value="UDP-glucuronic acid decarboxylase 1"/>
    <property type="match status" value="1"/>
</dbReference>
<keyword evidence="10" id="KW-0325">Glycoprotein</keyword>
<evidence type="ECO:0000313" key="16">
    <source>
        <dbReference type="Proteomes" id="UP000523079"/>
    </source>
</evidence>
<accession>A0A7W3P5U2</accession>
<dbReference type="CDD" id="cd05230">
    <property type="entry name" value="UGD_SDR_e"/>
    <property type="match status" value="1"/>
</dbReference>
<keyword evidence="5" id="KW-0735">Signal-anchor</keyword>
<dbReference type="InterPro" id="IPR036291">
    <property type="entry name" value="NAD(P)-bd_dom_sf"/>
</dbReference>
<evidence type="ECO:0000256" key="8">
    <source>
        <dbReference type="ARBA" id="ARBA00023034"/>
    </source>
</evidence>
<evidence type="ECO:0000256" key="10">
    <source>
        <dbReference type="ARBA" id="ARBA00023180"/>
    </source>
</evidence>
<dbReference type="GO" id="GO:0005737">
    <property type="term" value="C:cytoplasm"/>
    <property type="evidence" value="ECO:0007669"/>
    <property type="project" value="TreeGrafter"/>
</dbReference>
<dbReference type="EC" id="4.1.1.35" evidence="15"/>
<name>A0A7W3P5U2_9ACTN</name>
<comment type="caution">
    <text evidence="15">The sequence shown here is derived from an EMBL/GenBank/DDBJ whole genome shotgun (WGS) entry which is preliminary data.</text>
</comment>
<evidence type="ECO:0000256" key="7">
    <source>
        <dbReference type="ARBA" id="ARBA00023027"/>
    </source>
</evidence>
<protein>
    <submittedName>
        <fullName evidence="15">UDP-glucuronate decarboxylase</fullName>
        <ecNumber evidence="15">4.1.1.35</ecNumber>
    </submittedName>
</protein>
<evidence type="ECO:0000256" key="13">
    <source>
        <dbReference type="SAM" id="MobiDB-lite"/>
    </source>
</evidence>
<evidence type="ECO:0000256" key="11">
    <source>
        <dbReference type="ARBA" id="ARBA00023239"/>
    </source>
</evidence>
<evidence type="ECO:0000256" key="2">
    <source>
        <dbReference type="ARBA" id="ARBA00004323"/>
    </source>
</evidence>
<dbReference type="PANTHER" id="PTHR43078">
    <property type="entry name" value="UDP-GLUCURONIC ACID DECARBOXYLASE-RELATED"/>
    <property type="match status" value="1"/>
</dbReference>
<dbReference type="Pfam" id="PF01370">
    <property type="entry name" value="Epimerase"/>
    <property type="match status" value="1"/>
</dbReference>
<feature type="compositionally biased region" description="Basic and acidic residues" evidence="13">
    <location>
        <begin position="305"/>
        <end position="316"/>
    </location>
</feature>
<evidence type="ECO:0000256" key="3">
    <source>
        <dbReference type="ARBA" id="ARBA00022692"/>
    </source>
</evidence>
<evidence type="ECO:0000256" key="6">
    <source>
        <dbReference type="ARBA" id="ARBA00022989"/>
    </source>
</evidence>
<evidence type="ECO:0000256" key="1">
    <source>
        <dbReference type="ARBA" id="ARBA00001911"/>
    </source>
</evidence>
<evidence type="ECO:0000256" key="12">
    <source>
        <dbReference type="ARBA" id="ARBA00037859"/>
    </source>
</evidence>
<reference evidence="15 16" key="1">
    <citation type="submission" date="2020-07" db="EMBL/GenBank/DDBJ databases">
        <title>Sequencing the genomes of 1000 actinobacteria strains.</title>
        <authorList>
            <person name="Klenk H.-P."/>
        </authorList>
    </citation>
    <scope>NUCLEOTIDE SEQUENCE [LARGE SCALE GENOMIC DNA]</scope>
    <source>
        <strain evidence="15 16">DSM 100723</strain>
    </source>
</reference>
<evidence type="ECO:0000256" key="4">
    <source>
        <dbReference type="ARBA" id="ARBA00022793"/>
    </source>
</evidence>
<dbReference type="GO" id="GO:0048040">
    <property type="term" value="F:UDP-glucuronate decarboxylase activity"/>
    <property type="evidence" value="ECO:0007669"/>
    <property type="project" value="UniProtKB-EC"/>
</dbReference>